<evidence type="ECO:0000313" key="1">
    <source>
        <dbReference type="EMBL" id="KAL3308733.1"/>
    </source>
</evidence>
<feature type="non-terminal residue" evidence="1">
    <location>
        <position position="1"/>
    </location>
</feature>
<dbReference type="EMBL" id="JBJKFK010004762">
    <property type="protein sequence ID" value="KAL3308733.1"/>
    <property type="molecule type" value="Genomic_DNA"/>
</dbReference>
<evidence type="ECO:0000313" key="2">
    <source>
        <dbReference type="Proteomes" id="UP001626550"/>
    </source>
</evidence>
<accession>A0ABD2PNY6</accession>
<proteinExistence type="predicted"/>
<gene>
    <name evidence="1" type="ORF">Ciccas_012731</name>
</gene>
<dbReference type="AlphaFoldDB" id="A0ABD2PNY6"/>
<organism evidence="1 2">
    <name type="scientific">Cichlidogyrus casuarinus</name>
    <dbReference type="NCBI Taxonomy" id="1844966"/>
    <lineage>
        <taxon>Eukaryota</taxon>
        <taxon>Metazoa</taxon>
        <taxon>Spiralia</taxon>
        <taxon>Lophotrochozoa</taxon>
        <taxon>Platyhelminthes</taxon>
        <taxon>Monogenea</taxon>
        <taxon>Monopisthocotylea</taxon>
        <taxon>Dactylogyridea</taxon>
        <taxon>Ancyrocephalidae</taxon>
        <taxon>Cichlidogyrus</taxon>
    </lineage>
</organism>
<keyword evidence="2" id="KW-1185">Reference proteome</keyword>
<comment type="caution">
    <text evidence="1">The sequence shown here is derived from an EMBL/GenBank/DDBJ whole genome shotgun (WGS) entry which is preliminary data.</text>
</comment>
<reference evidence="1 2" key="1">
    <citation type="submission" date="2024-11" db="EMBL/GenBank/DDBJ databases">
        <title>Adaptive evolution of stress response genes in parasites aligns with host niche diversity.</title>
        <authorList>
            <person name="Hahn C."/>
            <person name="Resl P."/>
        </authorList>
    </citation>
    <scope>NUCLEOTIDE SEQUENCE [LARGE SCALE GENOMIC DNA]</scope>
    <source>
        <strain evidence="1">EGGRZ-B1_66</strain>
        <tissue evidence="1">Body</tissue>
    </source>
</reference>
<protein>
    <submittedName>
        <fullName evidence="1">Uncharacterized protein</fullName>
    </submittedName>
</protein>
<name>A0ABD2PNY6_9PLAT</name>
<sequence>AKRIVSVADSSILYGHFVNYYRDLADTNTLKKFGFDLPVAKLSHVQIKQS</sequence>
<dbReference type="Proteomes" id="UP001626550">
    <property type="component" value="Unassembled WGS sequence"/>
</dbReference>